<accession>A0AAW2ICV9</accession>
<evidence type="ECO:0000313" key="2">
    <source>
        <dbReference type="EMBL" id="KAL0279887.1"/>
    </source>
</evidence>
<feature type="compositionally biased region" description="Basic and acidic residues" evidence="1">
    <location>
        <begin position="31"/>
        <end position="42"/>
    </location>
</feature>
<sequence>MNSRFTPPLHAPPVSIPLSRNGRFRTRKKNIGSEKKNISKRTSEMEILLSPLEWRESVLPERVQERGSPAPGPANPVRAALRLPALKPIPAARSFRPPPHPQSGVTPGFASVSCKSIRSTPGSVLTIARCFFSFAWPFPPFYDVLSLFLFTTQSISHRSCTIPISIISPTHPPPALFPRVFFAISVSFSPENRI</sequence>
<proteinExistence type="predicted"/>
<protein>
    <submittedName>
        <fullName evidence="2">Uncharacterized protein</fullName>
    </submittedName>
</protein>
<gene>
    <name evidence="2" type="ORF">PYX00_001355</name>
</gene>
<reference evidence="2" key="1">
    <citation type="journal article" date="2024" name="Gigascience">
        <title>Chromosome-level genome of the poultry shaft louse Menopon gallinae provides insight into the host-switching and adaptive evolution of parasitic lice.</title>
        <authorList>
            <person name="Xu Y."/>
            <person name="Ma L."/>
            <person name="Liu S."/>
            <person name="Liang Y."/>
            <person name="Liu Q."/>
            <person name="He Z."/>
            <person name="Tian L."/>
            <person name="Duan Y."/>
            <person name="Cai W."/>
            <person name="Li H."/>
            <person name="Song F."/>
        </authorList>
    </citation>
    <scope>NUCLEOTIDE SEQUENCE</scope>
    <source>
        <strain evidence="2">Cailab_2023a</strain>
    </source>
</reference>
<comment type="caution">
    <text evidence="2">The sequence shown here is derived from an EMBL/GenBank/DDBJ whole genome shotgun (WGS) entry which is preliminary data.</text>
</comment>
<dbReference type="EMBL" id="JARGDH010000001">
    <property type="protein sequence ID" value="KAL0279887.1"/>
    <property type="molecule type" value="Genomic_DNA"/>
</dbReference>
<name>A0AAW2ICV9_9NEOP</name>
<dbReference type="AlphaFoldDB" id="A0AAW2ICV9"/>
<feature type="region of interest" description="Disordered" evidence="1">
    <location>
        <begin position="1"/>
        <end position="42"/>
    </location>
</feature>
<evidence type="ECO:0000256" key="1">
    <source>
        <dbReference type="SAM" id="MobiDB-lite"/>
    </source>
</evidence>
<organism evidence="2">
    <name type="scientific">Menopon gallinae</name>
    <name type="common">poultry shaft louse</name>
    <dbReference type="NCBI Taxonomy" id="328185"/>
    <lineage>
        <taxon>Eukaryota</taxon>
        <taxon>Metazoa</taxon>
        <taxon>Ecdysozoa</taxon>
        <taxon>Arthropoda</taxon>
        <taxon>Hexapoda</taxon>
        <taxon>Insecta</taxon>
        <taxon>Pterygota</taxon>
        <taxon>Neoptera</taxon>
        <taxon>Paraneoptera</taxon>
        <taxon>Psocodea</taxon>
        <taxon>Troctomorpha</taxon>
        <taxon>Phthiraptera</taxon>
        <taxon>Amblycera</taxon>
        <taxon>Menoponidae</taxon>
        <taxon>Menopon</taxon>
    </lineage>
</organism>